<sequence length="135" mass="15190">MTTQRKSGFTLIEILLTITFLFIGLLALLQIFPLAFGLERINQIRTQAVLLAQEKMETVNSQGYQAALTGDVFEPNLPSPFEFFSRRTIISYVDGNLEEVLADLGLKKVEVVVSWQSTLPLVPKEFRIISLMVAK</sequence>
<evidence type="ECO:0000256" key="1">
    <source>
        <dbReference type="SAM" id="Phobius"/>
    </source>
</evidence>
<feature type="transmembrane region" description="Helical" evidence="1">
    <location>
        <begin position="12"/>
        <end position="36"/>
    </location>
</feature>
<dbReference type="AlphaFoldDB" id="A0A2M6XV72"/>
<keyword evidence="1" id="KW-0812">Transmembrane</keyword>
<dbReference type="Proteomes" id="UP000229784">
    <property type="component" value="Unassembled WGS sequence"/>
</dbReference>
<reference evidence="3" key="1">
    <citation type="submission" date="2017-09" db="EMBL/GenBank/DDBJ databases">
        <title>Depth-based differentiation of microbial function through sediment-hosted aquifers and enrichment of novel symbionts in the deep terrestrial subsurface.</title>
        <authorList>
            <person name="Probst A.J."/>
            <person name="Ladd B."/>
            <person name="Jarett J.K."/>
            <person name="Geller-Mcgrath D.E."/>
            <person name="Sieber C.M.K."/>
            <person name="Emerson J.B."/>
            <person name="Anantharaman K."/>
            <person name="Thomas B.C."/>
            <person name="Malmstrom R."/>
            <person name="Stieglmeier M."/>
            <person name="Klingl A."/>
            <person name="Woyke T."/>
            <person name="Ryan C.M."/>
            <person name="Banfield J.F."/>
        </authorList>
    </citation>
    <scope>NUCLEOTIDE SEQUENCE [LARGE SCALE GENOMIC DNA]</scope>
</reference>
<evidence type="ECO:0008006" key="4">
    <source>
        <dbReference type="Google" id="ProtNLM"/>
    </source>
</evidence>
<name>A0A2M6XV72_9BACT</name>
<comment type="caution">
    <text evidence="2">The sequence shown here is derived from an EMBL/GenBank/DDBJ whole genome shotgun (WGS) entry which is preliminary data.</text>
</comment>
<protein>
    <recommendedName>
        <fullName evidence="4">Prepilin-type N-terminal cleavage/methylation domain-containing protein</fullName>
    </recommendedName>
</protein>
<evidence type="ECO:0000313" key="2">
    <source>
        <dbReference type="EMBL" id="PIU16523.1"/>
    </source>
</evidence>
<accession>A0A2M6XV72</accession>
<gene>
    <name evidence="2" type="ORF">COT20_00340</name>
</gene>
<proteinExistence type="predicted"/>
<keyword evidence="1" id="KW-0472">Membrane</keyword>
<dbReference type="PROSITE" id="PS00409">
    <property type="entry name" value="PROKAR_NTER_METHYL"/>
    <property type="match status" value="1"/>
</dbReference>
<dbReference type="InterPro" id="IPR012902">
    <property type="entry name" value="N_methyl_site"/>
</dbReference>
<organism evidence="2 3">
    <name type="scientific">bacterium (Candidatus Gribaldobacteria) CG08_land_8_20_14_0_20_39_15</name>
    <dbReference type="NCBI Taxonomy" id="2014273"/>
    <lineage>
        <taxon>Bacteria</taxon>
        <taxon>Candidatus Gribaldobacteria</taxon>
    </lineage>
</organism>
<dbReference type="EMBL" id="PEXQ01000010">
    <property type="protein sequence ID" value="PIU16523.1"/>
    <property type="molecule type" value="Genomic_DNA"/>
</dbReference>
<evidence type="ECO:0000313" key="3">
    <source>
        <dbReference type="Proteomes" id="UP000229784"/>
    </source>
</evidence>
<keyword evidence="1" id="KW-1133">Transmembrane helix</keyword>